<reference evidence="7" key="1">
    <citation type="submission" date="2018-07" db="EMBL/GenBank/DDBJ databases">
        <title>Comparative genomics of catfishes provides insights into carnivory and benthic adaptation.</title>
        <authorList>
            <person name="Zhang Y."/>
            <person name="Wang D."/>
            <person name="Peng Z."/>
            <person name="Zheng S."/>
            <person name="Shao F."/>
            <person name="Tao W."/>
        </authorList>
    </citation>
    <scope>NUCLEOTIDE SEQUENCE</scope>
    <source>
        <strain evidence="7">Chongqing</strain>
    </source>
</reference>
<dbReference type="InterPro" id="IPR036880">
    <property type="entry name" value="Kunitz_BPTI_sf"/>
</dbReference>
<dbReference type="GO" id="GO:0005615">
    <property type="term" value="C:extracellular space"/>
    <property type="evidence" value="ECO:0007669"/>
    <property type="project" value="TreeGrafter"/>
</dbReference>
<keyword evidence="5" id="KW-1015">Disulfide bond</keyword>
<evidence type="ECO:0000256" key="4">
    <source>
        <dbReference type="ARBA" id="ARBA00022656"/>
    </source>
</evidence>
<comment type="caution">
    <text evidence="7">The sequence shown here is derived from an EMBL/GenBank/DDBJ whole genome shotgun (WGS) entry which is preliminary data.</text>
</comment>
<evidence type="ECO:0000256" key="1">
    <source>
        <dbReference type="ARBA" id="ARBA00004613"/>
    </source>
</evidence>
<keyword evidence="8" id="KW-1185">Reference proteome</keyword>
<comment type="subcellular location">
    <subcellularLocation>
        <location evidence="1">Secreted</location>
    </subcellularLocation>
</comment>
<keyword evidence="4" id="KW-0800">Toxin</keyword>
<name>A0AAD5FQH6_SILAS</name>
<dbReference type="InterPro" id="IPR050098">
    <property type="entry name" value="TFPI/VKTCI-like"/>
</dbReference>
<protein>
    <submittedName>
        <fullName evidence="7">Boophilin-H2</fullName>
    </submittedName>
</protein>
<proteinExistence type="inferred from homology"/>
<evidence type="ECO:0000259" key="6">
    <source>
        <dbReference type="PROSITE" id="PS50279"/>
    </source>
</evidence>
<dbReference type="Gene3D" id="4.10.410.10">
    <property type="entry name" value="Pancreatic trypsin inhibitor Kunitz domain"/>
    <property type="match status" value="1"/>
</dbReference>
<comment type="similarity">
    <text evidence="2">Belongs to the venom Kunitz-type family.</text>
</comment>
<dbReference type="InterPro" id="IPR002223">
    <property type="entry name" value="Kunitz_BPTI"/>
</dbReference>
<accession>A0AAD5FQH6</accession>
<dbReference type="GO" id="GO:0004867">
    <property type="term" value="F:serine-type endopeptidase inhibitor activity"/>
    <property type="evidence" value="ECO:0007669"/>
    <property type="project" value="InterPro"/>
</dbReference>
<dbReference type="Pfam" id="PF00014">
    <property type="entry name" value="Kunitz_BPTI"/>
    <property type="match status" value="1"/>
</dbReference>
<dbReference type="AlphaFoldDB" id="A0AAD5FQH6"/>
<dbReference type="PANTHER" id="PTHR10083">
    <property type="entry name" value="KUNITZ-TYPE PROTEASE INHIBITOR-RELATED"/>
    <property type="match status" value="1"/>
</dbReference>
<evidence type="ECO:0000256" key="5">
    <source>
        <dbReference type="ARBA" id="ARBA00023157"/>
    </source>
</evidence>
<keyword evidence="3" id="KW-0964">Secreted</keyword>
<dbReference type="CDD" id="cd00109">
    <property type="entry name" value="Kunitz-type"/>
    <property type="match status" value="1"/>
</dbReference>
<feature type="domain" description="BPTI/Kunitz inhibitor" evidence="6">
    <location>
        <begin position="1"/>
        <end position="47"/>
    </location>
</feature>
<dbReference type="PANTHER" id="PTHR10083:SF217">
    <property type="entry name" value="BOOPHILIN-H2"/>
    <property type="match status" value="1"/>
</dbReference>
<dbReference type="SMART" id="SM00131">
    <property type="entry name" value="KU"/>
    <property type="match status" value="1"/>
</dbReference>
<dbReference type="InterPro" id="IPR020901">
    <property type="entry name" value="Prtase_inh_Kunz-CS"/>
</dbReference>
<evidence type="ECO:0000256" key="3">
    <source>
        <dbReference type="ARBA" id="ARBA00022525"/>
    </source>
</evidence>
<dbReference type="PRINTS" id="PR00759">
    <property type="entry name" value="BASICPTASE"/>
</dbReference>
<sequence length="70" mass="8362">MEPGSCFARSFMYYYDSEEKVCRLFLYKGCQGNGNRFETKEDCESMCRGQFSSFRFSSLSHYQLFYDLHC</sequence>
<dbReference type="SUPFAM" id="SSF57362">
    <property type="entry name" value="BPTI-like"/>
    <property type="match status" value="1"/>
</dbReference>
<dbReference type="Proteomes" id="UP001205998">
    <property type="component" value="Unassembled WGS sequence"/>
</dbReference>
<organism evidence="7 8">
    <name type="scientific">Silurus asotus</name>
    <name type="common">Amur catfish</name>
    <name type="synonym">Parasilurus asotus</name>
    <dbReference type="NCBI Taxonomy" id="30991"/>
    <lineage>
        <taxon>Eukaryota</taxon>
        <taxon>Metazoa</taxon>
        <taxon>Chordata</taxon>
        <taxon>Craniata</taxon>
        <taxon>Vertebrata</taxon>
        <taxon>Euteleostomi</taxon>
        <taxon>Actinopterygii</taxon>
        <taxon>Neopterygii</taxon>
        <taxon>Teleostei</taxon>
        <taxon>Ostariophysi</taxon>
        <taxon>Siluriformes</taxon>
        <taxon>Siluridae</taxon>
        <taxon>Silurus</taxon>
    </lineage>
</organism>
<dbReference type="PROSITE" id="PS50279">
    <property type="entry name" value="BPTI_KUNITZ_2"/>
    <property type="match status" value="1"/>
</dbReference>
<gene>
    <name evidence="7" type="ORF">C0J50_15956</name>
</gene>
<evidence type="ECO:0000313" key="8">
    <source>
        <dbReference type="Proteomes" id="UP001205998"/>
    </source>
</evidence>
<dbReference type="PROSITE" id="PS00280">
    <property type="entry name" value="BPTI_KUNITZ_1"/>
    <property type="match status" value="1"/>
</dbReference>
<evidence type="ECO:0000256" key="2">
    <source>
        <dbReference type="ARBA" id="ARBA00008415"/>
    </source>
</evidence>
<evidence type="ECO:0000313" key="7">
    <source>
        <dbReference type="EMBL" id="KAI5624434.1"/>
    </source>
</evidence>
<dbReference type="EMBL" id="MU551584">
    <property type="protein sequence ID" value="KAI5624434.1"/>
    <property type="molecule type" value="Genomic_DNA"/>
</dbReference>